<dbReference type="InterPro" id="IPR010376">
    <property type="entry name" value="GBBH-like_N"/>
</dbReference>
<evidence type="ECO:0000256" key="1">
    <source>
        <dbReference type="ARBA" id="ARBA00001954"/>
    </source>
</evidence>
<dbReference type="Pfam" id="PF06155">
    <property type="entry name" value="GBBH-like_N"/>
    <property type="match status" value="1"/>
</dbReference>
<proteinExistence type="inferred from homology"/>
<feature type="domain" description="Gamma-butyrobetaine hydroxylase-like N-terminal" evidence="8">
    <location>
        <begin position="73"/>
        <end position="145"/>
    </location>
</feature>
<comment type="similarity">
    <text evidence="2">Belongs to the gamma-BBH/TMLD family.</text>
</comment>
<accession>A0A1G4JFE0</accession>
<dbReference type="STRING" id="1266660.A0A1G4JFE0"/>
<dbReference type="Gene3D" id="3.30.2020.30">
    <property type="match status" value="1"/>
</dbReference>
<keyword evidence="3" id="KW-0479">Metal-binding</keyword>
<dbReference type="Pfam" id="PF02668">
    <property type="entry name" value="TauD"/>
    <property type="match status" value="1"/>
</dbReference>
<dbReference type="SUPFAM" id="SSF51197">
    <property type="entry name" value="Clavaminate synthase-like"/>
    <property type="match status" value="1"/>
</dbReference>
<comment type="cofactor">
    <cofactor evidence="1">
        <name>Fe(2+)</name>
        <dbReference type="ChEBI" id="CHEBI:29033"/>
    </cofactor>
</comment>
<evidence type="ECO:0000256" key="6">
    <source>
        <dbReference type="ARBA" id="ARBA00023004"/>
    </source>
</evidence>
<dbReference type="OrthoDB" id="406634at2759"/>
<keyword evidence="5" id="KW-0560">Oxidoreductase</keyword>
<protein>
    <submittedName>
        <fullName evidence="9">LADA_0E12706g1_1</fullName>
    </submittedName>
</protein>
<evidence type="ECO:0000313" key="10">
    <source>
        <dbReference type="Proteomes" id="UP000190274"/>
    </source>
</evidence>
<keyword evidence="4" id="KW-0223">Dioxygenase</keyword>
<dbReference type="GO" id="GO:0045329">
    <property type="term" value="P:carnitine biosynthetic process"/>
    <property type="evidence" value="ECO:0007669"/>
    <property type="project" value="TreeGrafter"/>
</dbReference>
<evidence type="ECO:0000256" key="4">
    <source>
        <dbReference type="ARBA" id="ARBA00022964"/>
    </source>
</evidence>
<evidence type="ECO:0000256" key="2">
    <source>
        <dbReference type="ARBA" id="ARBA00008654"/>
    </source>
</evidence>
<keyword evidence="10" id="KW-1185">Reference proteome</keyword>
<evidence type="ECO:0000259" key="8">
    <source>
        <dbReference type="Pfam" id="PF06155"/>
    </source>
</evidence>
<reference evidence="9" key="1">
    <citation type="submission" date="2016-03" db="EMBL/GenBank/DDBJ databases">
        <authorList>
            <person name="Ploux O."/>
        </authorList>
    </citation>
    <scope>NUCLEOTIDE SEQUENCE [LARGE SCALE GENOMIC DNA]</scope>
</reference>
<dbReference type="PANTHER" id="PTHR10696:SF25">
    <property type="entry name" value="OXIDOREDUCTASE AIM17-RELATED"/>
    <property type="match status" value="1"/>
</dbReference>
<evidence type="ECO:0000256" key="3">
    <source>
        <dbReference type="ARBA" id="ARBA00022723"/>
    </source>
</evidence>
<evidence type="ECO:0000256" key="5">
    <source>
        <dbReference type="ARBA" id="ARBA00023002"/>
    </source>
</evidence>
<dbReference type="AlphaFoldDB" id="A0A1G4JFE0"/>
<dbReference type="GO" id="GO:0007005">
    <property type="term" value="P:mitochondrion organization"/>
    <property type="evidence" value="ECO:0007669"/>
    <property type="project" value="EnsemblFungi"/>
</dbReference>
<dbReference type="InterPro" id="IPR042098">
    <property type="entry name" value="TauD-like_sf"/>
</dbReference>
<dbReference type="GO" id="GO:0046872">
    <property type="term" value="F:metal ion binding"/>
    <property type="evidence" value="ECO:0007669"/>
    <property type="project" value="UniProtKB-KW"/>
</dbReference>
<evidence type="ECO:0000313" key="9">
    <source>
        <dbReference type="EMBL" id="SCU88907.1"/>
    </source>
</evidence>
<dbReference type="InterPro" id="IPR038492">
    <property type="entry name" value="GBBH-like_N_sf"/>
</dbReference>
<dbReference type="Gene3D" id="3.60.130.10">
    <property type="entry name" value="Clavaminate synthase-like"/>
    <property type="match status" value="1"/>
</dbReference>
<dbReference type="GO" id="GO:0016706">
    <property type="term" value="F:2-oxoglutarate-dependent dioxygenase activity"/>
    <property type="evidence" value="ECO:0007669"/>
    <property type="project" value="UniProtKB-ARBA"/>
</dbReference>
<dbReference type="Proteomes" id="UP000190274">
    <property type="component" value="Chromosome E"/>
</dbReference>
<feature type="domain" description="TauD/TfdA-like" evidence="7">
    <location>
        <begin position="199"/>
        <end position="455"/>
    </location>
</feature>
<name>A0A1G4JFE0_9SACH</name>
<keyword evidence="6" id="KW-0408">Iron</keyword>
<dbReference type="CDD" id="cd00250">
    <property type="entry name" value="CAS_like"/>
    <property type="match status" value="1"/>
</dbReference>
<organism evidence="9 10">
    <name type="scientific">Lachancea dasiensis</name>
    <dbReference type="NCBI Taxonomy" id="1072105"/>
    <lineage>
        <taxon>Eukaryota</taxon>
        <taxon>Fungi</taxon>
        <taxon>Dikarya</taxon>
        <taxon>Ascomycota</taxon>
        <taxon>Saccharomycotina</taxon>
        <taxon>Saccharomycetes</taxon>
        <taxon>Saccharomycetales</taxon>
        <taxon>Saccharomycetaceae</taxon>
        <taxon>Lachancea</taxon>
    </lineage>
</organism>
<dbReference type="InterPro" id="IPR050411">
    <property type="entry name" value="AlphaKG_dependent_hydroxylases"/>
</dbReference>
<dbReference type="PANTHER" id="PTHR10696">
    <property type="entry name" value="GAMMA-BUTYROBETAINE HYDROXYLASE-RELATED"/>
    <property type="match status" value="1"/>
</dbReference>
<sequence>MLMNLRGLGSQNGLRLVGKRLNSGLSSSLLSGDAGPEKDNSSWNIFKTLFNKESTTITYKRAVGSGLSSDQATRTVSFSNLFLRDSSQSKKSVDPSSGQKLFQTGQLLMNPRSTVPQKVDVTADRQSLQIDWGDGDSFTYSLEFLDRYSGHSSEDLSAALPLAQQPPVIWDQALLKQNIGKLLSVNYGSYMDEANPSALLNTLENMRKFGISFIAEFPKEEQETLLKNVAERIGPIRATFYGEVFDVMNKPDAENIAYTAHNLPLHQDLLYLDSAPGWQILHAIKNSSSGSEAGMNYFVDGFNAARFVRDSDADAYEALTQVPINYHYNRNDNRYYNSRPLIVENEVNTDKLVSSNYASLVKAINYSPMFQAPFDFGIWDKPKGQELSTPSGKLTQRLLFKDFLRGLALFEKFISLPENQFRLKLPENTCVIFNNRRLLHARTSFTGHRWLRGCYLDDDAVNSRLSYLQELN</sequence>
<dbReference type="InterPro" id="IPR003819">
    <property type="entry name" value="TauD/TfdA-like"/>
</dbReference>
<dbReference type="GO" id="GO:0005739">
    <property type="term" value="C:mitochondrion"/>
    <property type="evidence" value="ECO:0007669"/>
    <property type="project" value="TreeGrafter"/>
</dbReference>
<evidence type="ECO:0000259" key="7">
    <source>
        <dbReference type="Pfam" id="PF02668"/>
    </source>
</evidence>
<dbReference type="EMBL" id="LT598455">
    <property type="protein sequence ID" value="SCU88907.1"/>
    <property type="molecule type" value="Genomic_DNA"/>
</dbReference>
<gene>
    <name evidence="9" type="ORF">LADA_0E12706G</name>
</gene>